<comment type="caution">
    <text evidence="2">The sequence shown here is derived from an EMBL/GenBank/DDBJ whole genome shotgun (WGS) entry which is preliminary data.</text>
</comment>
<feature type="transmembrane region" description="Helical" evidence="1">
    <location>
        <begin position="12"/>
        <end position="34"/>
    </location>
</feature>
<name>A0A161XY96_9GAMM</name>
<organism evidence="2 3">
    <name type="scientific">Pseudoalteromonas luteoviolacea H33</name>
    <dbReference type="NCBI Taxonomy" id="1365251"/>
    <lineage>
        <taxon>Bacteria</taxon>
        <taxon>Pseudomonadati</taxon>
        <taxon>Pseudomonadota</taxon>
        <taxon>Gammaproteobacteria</taxon>
        <taxon>Alteromonadales</taxon>
        <taxon>Pseudoalteromonadaceae</taxon>
        <taxon>Pseudoalteromonas</taxon>
    </lineage>
</organism>
<dbReference type="AlphaFoldDB" id="A0A161XY96"/>
<evidence type="ECO:0000256" key="1">
    <source>
        <dbReference type="SAM" id="Phobius"/>
    </source>
</evidence>
<reference evidence="2 3" key="1">
    <citation type="submission" date="2013-07" db="EMBL/GenBank/DDBJ databases">
        <title>Comparative Genomic and Metabolomic Analysis of Twelve Strains of Pseudoalteromonas luteoviolacea.</title>
        <authorList>
            <person name="Vynne N.G."/>
            <person name="Mansson M."/>
            <person name="Gram L."/>
        </authorList>
    </citation>
    <scope>NUCLEOTIDE SEQUENCE [LARGE SCALE GENOMIC DNA]</scope>
    <source>
        <strain evidence="2 3">H33</strain>
    </source>
</reference>
<feature type="transmembrane region" description="Helical" evidence="1">
    <location>
        <begin position="50"/>
        <end position="70"/>
    </location>
</feature>
<keyword evidence="1" id="KW-0472">Membrane</keyword>
<keyword evidence="1" id="KW-1133">Transmembrane helix</keyword>
<proteinExistence type="predicted"/>
<keyword evidence="1" id="KW-0812">Transmembrane</keyword>
<gene>
    <name evidence="2" type="ORF">N476_22020</name>
</gene>
<evidence type="ECO:0000313" key="3">
    <source>
        <dbReference type="Proteomes" id="UP000076503"/>
    </source>
</evidence>
<sequence length="88" mass="10312">MNGKEFEKGRLNWLLSSAGTASIFYMIFSVVFLYPSSDHENIATFTSDNIIQYSIYSVSMCFAFWGYWLYNESLYQKEIKSRKVGDKF</sequence>
<dbReference type="PATRIC" id="fig|1365251.3.peg.3875"/>
<dbReference type="Proteomes" id="UP000076503">
    <property type="component" value="Unassembled WGS sequence"/>
</dbReference>
<dbReference type="EMBL" id="AUXZ01000092">
    <property type="protein sequence ID" value="KZN48299.1"/>
    <property type="molecule type" value="Genomic_DNA"/>
</dbReference>
<protein>
    <submittedName>
        <fullName evidence="2">Uncharacterized protein</fullName>
    </submittedName>
</protein>
<accession>A0A161XY96</accession>
<evidence type="ECO:0000313" key="2">
    <source>
        <dbReference type="EMBL" id="KZN48299.1"/>
    </source>
</evidence>